<organism evidence="2">
    <name type="scientific">marine sediment metagenome</name>
    <dbReference type="NCBI Taxonomy" id="412755"/>
    <lineage>
        <taxon>unclassified sequences</taxon>
        <taxon>metagenomes</taxon>
        <taxon>ecological metagenomes</taxon>
    </lineage>
</organism>
<name>A0A0F8X4F9_9ZZZZ</name>
<proteinExistence type="predicted"/>
<dbReference type="EMBL" id="LAZR01061355">
    <property type="protein sequence ID" value="KKK63743.1"/>
    <property type="molecule type" value="Genomic_DNA"/>
</dbReference>
<keyword evidence="1" id="KW-0472">Membrane</keyword>
<sequence>MYLGWACGSSGNLNRKNFCVASILCFVIVLAFVVVISLFA</sequence>
<accession>A0A0F8X4F9</accession>
<evidence type="ECO:0000313" key="2">
    <source>
        <dbReference type="EMBL" id="KKK63743.1"/>
    </source>
</evidence>
<reference evidence="2" key="1">
    <citation type="journal article" date="2015" name="Nature">
        <title>Complex archaea that bridge the gap between prokaryotes and eukaryotes.</title>
        <authorList>
            <person name="Spang A."/>
            <person name="Saw J.H."/>
            <person name="Jorgensen S.L."/>
            <person name="Zaremba-Niedzwiedzka K."/>
            <person name="Martijn J."/>
            <person name="Lind A.E."/>
            <person name="van Eijk R."/>
            <person name="Schleper C."/>
            <person name="Guy L."/>
            <person name="Ettema T.J."/>
        </authorList>
    </citation>
    <scope>NUCLEOTIDE SEQUENCE</scope>
</reference>
<feature type="non-terminal residue" evidence="2">
    <location>
        <position position="40"/>
    </location>
</feature>
<protein>
    <submittedName>
        <fullName evidence="2">Uncharacterized protein</fullName>
    </submittedName>
</protein>
<evidence type="ECO:0000256" key="1">
    <source>
        <dbReference type="SAM" id="Phobius"/>
    </source>
</evidence>
<gene>
    <name evidence="2" type="ORF">LCGC14_2991240</name>
</gene>
<feature type="transmembrane region" description="Helical" evidence="1">
    <location>
        <begin position="20"/>
        <end position="39"/>
    </location>
</feature>
<comment type="caution">
    <text evidence="2">The sequence shown here is derived from an EMBL/GenBank/DDBJ whole genome shotgun (WGS) entry which is preliminary data.</text>
</comment>
<dbReference type="AlphaFoldDB" id="A0A0F8X4F9"/>
<keyword evidence="1" id="KW-0812">Transmembrane</keyword>
<keyword evidence="1" id="KW-1133">Transmembrane helix</keyword>